<dbReference type="InterPro" id="IPR017985">
    <property type="entry name" value="MeTrfase_CN4_CS"/>
</dbReference>
<protein>
    <recommendedName>
        <fullName evidence="2">site-specific DNA-methyltransferase (cytosine-N(4)-specific)</fullName>
        <ecNumber evidence="2">2.1.1.113</ecNumber>
    </recommendedName>
</protein>
<dbReference type="Gene3D" id="3.40.50.150">
    <property type="entry name" value="Vaccinia Virus protein VP39"/>
    <property type="match status" value="2"/>
</dbReference>
<evidence type="ECO:0000256" key="4">
    <source>
        <dbReference type="ARBA" id="ARBA00022679"/>
    </source>
</evidence>
<keyword evidence="4" id="KW-0808">Transferase</keyword>
<evidence type="ECO:0000256" key="2">
    <source>
        <dbReference type="ARBA" id="ARBA00012185"/>
    </source>
</evidence>
<reference evidence="10" key="1">
    <citation type="journal article" date="2020" name="mSystems">
        <title>Genome- and Community-Level Interaction Insights into Carbon Utilization and Element Cycling Functions of Hydrothermarchaeota in Hydrothermal Sediment.</title>
        <authorList>
            <person name="Zhou Z."/>
            <person name="Liu Y."/>
            <person name="Xu W."/>
            <person name="Pan J."/>
            <person name="Luo Z.H."/>
            <person name="Li M."/>
        </authorList>
    </citation>
    <scope>NUCLEOTIDE SEQUENCE [LARGE SCALE GENOMIC DNA]</scope>
    <source>
        <strain evidence="10">SpSt-757</strain>
    </source>
</reference>
<dbReference type="Pfam" id="PF01555">
    <property type="entry name" value="N6_N4_Mtase"/>
    <property type="match status" value="1"/>
</dbReference>
<evidence type="ECO:0000256" key="1">
    <source>
        <dbReference type="ARBA" id="ARBA00010203"/>
    </source>
</evidence>
<keyword evidence="3" id="KW-0489">Methyltransferase</keyword>
<keyword evidence="5" id="KW-0949">S-adenosyl-L-methionine</keyword>
<dbReference type="PROSITE" id="PS00093">
    <property type="entry name" value="N4_MTASE"/>
    <property type="match status" value="1"/>
</dbReference>
<comment type="similarity">
    <text evidence="1">Belongs to the N(4)/N(6)-methyltransferase family. N(4) subfamily.</text>
</comment>
<dbReference type="GO" id="GO:0032259">
    <property type="term" value="P:methylation"/>
    <property type="evidence" value="ECO:0007669"/>
    <property type="project" value="UniProtKB-KW"/>
</dbReference>
<dbReference type="GO" id="GO:0009307">
    <property type="term" value="P:DNA restriction-modification system"/>
    <property type="evidence" value="ECO:0007669"/>
    <property type="project" value="UniProtKB-KW"/>
</dbReference>
<sequence length="419" mass="48424">MKSEMIAFRSNSFFSYNQNKNFGLLVTPYQNRKLPVYDWYNYKHSFSRDLVIALISQFQLNGQDRILDPFCGSGTTLLASKEMGIPAQGLDILPLSVFVSNAKLMKYDRKKIQIAISEIENLLEQKKIDCGVCSLRKELLIKWFPEQILDKVLFIRDWIEKACDENLKHFFLTALLSILEEVSYTYKGGGFLRVEKSKRIPDLKSTYLARLHKMLMDIDIVDQLPDTQAKAVEGDARRTTYEPASFSGVITSPPYPNRHDYTRVYLLELIVGFITREEEIKNLRYFSIQSHVEAKKRYLAEDYHPPDSLYTTLKELGKRSLPNKGIIKMLEGYFEDMHLTLKEIRRLIRPSGKVAFVIGDARYGGVKVPVGDILVEIGNNIGLELIEKILVRLRGNSPQQMKVYGREPIGEYILMWERK</sequence>
<dbReference type="AlphaFoldDB" id="A0A7V3N4R4"/>
<feature type="domain" description="DNA methylase N-4/N-6" evidence="9">
    <location>
        <begin position="41"/>
        <end position="92"/>
    </location>
</feature>
<dbReference type="GO" id="GO:0008170">
    <property type="term" value="F:N-methyltransferase activity"/>
    <property type="evidence" value="ECO:0007669"/>
    <property type="project" value="InterPro"/>
</dbReference>
<evidence type="ECO:0000259" key="9">
    <source>
        <dbReference type="Pfam" id="PF01555"/>
    </source>
</evidence>
<comment type="caution">
    <text evidence="10">The sequence shown here is derived from an EMBL/GenBank/DDBJ whole genome shotgun (WGS) entry which is preliminary data.</text>
</comment>
<dbReference type="InterPro" id="IPR002941">
    <property type="entry name" value="DNA_methylase_N4/N6"/>
</dbReference>
<evidence type="ECO:0000256" key="3">
    <source>
        <dbReference type="ARBA" id="ARBA00022603"/>
    </source>
</evidence>
<evidence type="ECO:0000256" key="6">
    <source>
        <dbReference type="ARBA" id="ARBA00022747"/>
    </source>
</evidence>
<gene>
    <name evidence="10" type="ORF">ENV41_00390</name>
</gene>
<evidence type="ECO:0000313" key="10">
    <source>
        <dbReference type="EMBL" id="HFZ08578.1"/>
    </source>
</evidence>
<comment type="catalytic activity">
    <reaction evidence="8">
        <text>a 2'-deoxycytidine in DNA + S-adenosyl-L-methionine = an N(4)-methyl-2'-deoxycytidine in DNA + S-adenosyl-L-homocysteine + H(+)</text>
        <dbReference type="Rhea" id="RHEA:16857"/>
        <dbReference type="Rhea" id="RHEA-COMP:11369"/>
        <dbReference type="Rhea" id="RHEA-COMP:13674"/>
        <dbReference type="ChEBI" id="CHEBI:15378"/>
        <dbReference type="ChEBI" id="CHEBI:57856"/>
        <dbReference type="ChEBI" id="CHEBI:59789"/>
        <dbReference type="ChEBI" id="CHEBI:85452"/>
        <dbReference type="ChEBI" id="CHEBI:137933"/>
        <dbReference type="EC" id="2.1.1.113"/>
    </reaction>
</comment>
<evidence type="ECO:0000256" key="8">
    <source>
        <dbReference type="ARBA" id="ARBA00049120"/>
    </source>
</evidence>
<dbReference type="InterPro" id="IPR029063">
    <property type="entry name" value="SAM-dependent_MTases_sf"/>
</dbReference>
<dbReference type="EC" id="2.1.1.113" evidence="2"/>
<evidence type="ECO:0000256" key="7">
    <source>
        <dbReference type="ARBA" id="ARBA00023125"/>
    </source>
</evidence>
<dbReference type="SUPFAM" id="SSF53335">
    <property type="entry name" value="S-adenosyl-L-methionine-dependent methyltransferases"/>
    <property type="match status" value="1"/>
</dbReference>
<dbReference type="EMBL" id="DTGG01000018">
    <property type="protein sequence ID" value="HFZ08578.1"/>
    <property type="molecule type" value="Genomic_DNA"/>
</dbReference>
<name>A0A7V3N4R4_UNCC3</name>
<accession>A0A7V3N4R4</accession>
<dbReference type="GO" id="GO:0003677">
    <property type="term" value="F:DNA binding"/>
    <property type="evidence" value="ECO:0007669"/>
    <property type="project" value="UniProtKB-KW"/>
</dbReference>
<evidence type="ECO:0000256" key="5">
    <source>
        <dbReference type="ARBA" id="ARBA00022691"/>
    </source>
</evidence>
<keyword evidence="6" id="KW-0680">Restriction system</keyword>
<organism evidence="10">
    <name type="scientific">candidate division CPR3 bacterium</name>
    <dbReference type="NCBI Taxonomy" id="2268181"/>
    <lineage>
        <taxon>Bacteria</taxon>
        <taxon>Bacteria division CPR3</taxon>
    </lineage>
</organism>
<keyword evidence="7" id="KW-0238">DNA-binding</keyword>
<dbReference type="GO" id="GO:0015667">
    <property type="term" value="F:site-specific DNA-methyltransferase (cytosine-N4-specific) activity"/>
    <property type="evidence" value="ECO:0007669"/>
    <property type="project" value="UniProtKB-EC"/>
</dbReference>
<proteinExistence type="inferred from homology"/>